<dbReference type="EMBL" id="MWBO01000018">
    <property type="protein sequence ID" value="OQA52886.1"/>
    <property type="molecule type" value="Genomic_DNA"/>
</dbReference>
<dbReference type="PANTHER" id="PTHR42709">
    <property type="entry name" value="ALKALINE PHOSPHATASE LIKE PROTEIN"/>
    <property type="match status" value="1"/>
</dbReference>
<evidence type="ECO:0000259" key="2">
    <source>
        <dbReference type="Pfam" id="PF09335"/>
    </source>
</evidence>
<protein>
    <submittedName>
        <fullName evidence="3">SNARE associated Golgi protein</fullName>
    </submittedName>
</protein>
<name>A0A1V5SED6_9BACT</name>
<feature type="transmembrane region" description="Helical" evidence="1">
    <location>
        <begin position="183"/>
        <end position="204"/>
    </location>
</feature>
<dbReference type="Pfam" id="PF09335">
    <property type="entry name" value="VTT_dom"/>
    <property type="match status" value="1"/>
</dbReference>
<evidence type="ECO:0000256" key="1">
    <source>
        <dbReference type="SAM" id="Phobius"/>
    </source>
</evidence>
<comment type="caution">
    <text evidence="3">The sequence shown here is derived from an EMBL/GenBank/DDBJ whole genome shotgun (WGS) entry which is preliminary data.</text>
</comment>
<keyword evidence="1" id="KW-0812">Transmembrane</keyword>
<dbReference type="InterPro" id="IPR051311">
    <property type="entry name" value="DedA_domain"/>
</dbReference>
<keyword evidence="1" id="KW-1133">Transmembrane helix</keyword>
<sequence>MEIIDILKAPQRGIRKLYDWTIHWSKTSKAPYALFVIAFCESSFFPVPPDVLLIPMVVADIKKWWRHALVCTLGSITGAFFGYLIGWGLYEAVGKPIVDFYNLQEQMNYVGTQFSENAFLFIFGAAFTPIPYKLITISAGLFSLPLYTLVIASLVGRAGRFFLVAGALRIFGKKLSASIEKYFDIFSLIFLLLLVGGFLAVKYLF</sequence>
<dbReference type="Proteomes" id="UP000485367">
    <property type="component" value="Unassembled WGS sequence"/>
</dbReference>
<feature type="transmembrane region" description="Helical" evidence="1">
    <location>
        <begin position="67"/>
        <end position="93"/>
    </location>
</feature>
<gene>
    <name evidence="3" type="ORF">BWY43_00307</name>
</gene>
<dbReference type="GO" id="GO:0005886">
    <property type="term" value="C:plasma membrane"/>
    <property type="evidence" value="ECO:0007669"/>
    <property type="project" value="TreeGrafter"/>
</dbReference>
<dbReference type="InterPro" id="IPR032816">
    <property type="entry name" value="VTT_dom"/>
</dbReference>
<dbReference type="PANTHER" id="PTHR42709:SF11">
    <property type="entry name" value="DEDA FAMILY PROTEIN"/>
    <property type="match status" value="1"/>
</dbReference>
<reference evidence="3" key="1">
    <citation type="submission" date="2017-02" db="EMBL/GenBank/DDBJ databases">
        <title>Delving into the versatile metabolic prowess of the omnipresent phylum Bacteroidetes.</title>
        <authorList>
            <person name="Nobu M.K."/>
            <person name="Mei R."/>
            <person name="Narihiro T."/>
            <person name="Kuroda K."/>
            <person name="Liu W.-T."/>
        </authorList>
    </citation>
    <scope>NUCLEOTIDE SEQUENCE</scope>
    <source>
        <strain evidence="3">ADurb.Bin280</strain>
    </source>
</reference>
<feature type="transmembrane region" description="Helical" evidence="1">
    <location>
        <begin position="114"/>
        <end position="132"/>
    </location>
</feature>
<accession>A0A1V5SED6</accession>
<keyword evidence="1" id="KW-0472">Membrane</keyword>
<feature type="transmembrane region" description="Helical" evidence="1">
    <location>
        <begin position="144"/>
        <end position="171"/>
    </location>
</feature>
<proteinExistence type="predicted"/>
<feature type="domain" description="VTT" evidence="2">
    <location>
        <begin position="48"/>
        <end position="167"/>
    </location>
</feature>
<dbReference type="AlphaFoldDB" id="A0A1V5SED6"/>
<evidence type="ECO:0000313" key="3">
    <source>
        <dbReference type="EMBL" id="OQA52886.1"/>
    </source>
</evidence>
<organism evidence="3">
    <name type="scientific">candidate division WS2 bacterium ADurb.Bin280</name>
    <dbReference type="NCBI Taxonomy" id="1852829"/>
    <lineage>
        <taxon>Bacteria</taxon>
        <taxon>candidate division WS2</taxon>
    </lineage>
</organism>